<evidence type="ECO:0000313" key="9">
    <source>
        <dbReference type="EMBL" id="MCP2311775.1"/>
    </source>
</evidence>
<comment type="subcellular location">
    <subcellularLocation>
        <location evidence="1">Cell membrane</location>
        <topology evidence="1">Multi-pass membrane protein</topology>
    </subcellularLocation>
</comment>
<evidence type="ECO:0000313" key="10">
    <source>
        <dbReference type="Proteomes" id="UP001206483"/>
    </source>
</evidence>
<dbReference type="PANTHER" id="PTHR14969:SF62">
    <property type="entry name" value="DECAPRENYLPHOSPHORYL-5-PHOSPHORIBOSE PHOSPHATASE RV3807C-RELATED"/>
    <property type="match status" value="1"/>
</dbReference>
<organism evidence="9 10">
    <name type="scientific">Kitasatospora paracochleata</name>
    <dbReference type="NCBI Taxonomy" id="58354"/>
    <lineage>
        <taxon>Bacteria</taxon>
        <taxon>Bacillati</taxon>
        <taxon>Actinomycetota</taxon>
        <taxon>Actinomycetes</taxon>
        <taxon>Kitasatosporales</taxon>
        <taxon>Streptomycetaceae</taxon>
        <taxon>Kitasatospora</taxon>
    </lineage>
</organism>
<evidence type="ECO:0000256" key="5">
    <source>
        <dbReference type="ARBA" id="ARBA00022989"/>
    </source>
</evidence>
<gene>
    <name evidence="9" type="ORF">FHR36_004938</name>
</gene>
<feature type="domain" description="Phosphatidic acid phosphatase type 2/haloperoxidase" evidence="8">
    <location>
        <begin position="74"/>
        <end position="181"/>
    </location>
</feature>
<accession>A0ABT1J2W7</accession>
<evidence type="ECO:0000256" key="2">
    <source>
        <dbReference type="ARBA" id="ARBA00022475"/>
    </source>
</evidence>
<sequence length="205" mass="21213">MTAGRTLLAFDGRPVDGGLYLRIDHFAQHLPAAARDAVAAFSAYGLGLLAVLMLAAWWRARHADNATMARALAAPLCVIAAFAADTLLKGVLREPRPCQVLPAGTTLEACPGVGDWSLPSNHTVIAFAGAAALWLVDRRIGFLALLLAAAMGVSRVAVGVHYPHDVVLGALVGTAAGYGLALLAGHGHGLVDRARSGTLRAWLAA</sequence>
<feature type="transmembrane region" description="Helical" evidence="7">
    <location>
        <begin position="38"/>
        <end position="60"/>
    </location>
</feature>
<name>A0ABT1J2W7_9ACTN</name>
<dbReference type="PANTHER" id="PTHR14969">
    <property type="entry name" value="SPHINGOSINE-1-PHOSPHATE PHOSPHOHYDROLASE"/>
    <property type="match status" value="1"/>
</dbReference>
<keyword evidence="6 7" id="KW-0472">Membrane</keyword>
<evidence type="ECO:0000256" key="4">
    <source>
        <dbReference type="ARBA" id="ARBA00022801"/>
    </source>
</evidence>
<proteinExistence type="predicted"/>
<dbReference type="RefSeq" id="WP_253800348.1">
    <property type="nucleotide sequence ID" value="NZ_BAAAUB010000002.1"/>
</dbReference>
<dbReference type="EC" id="3.6.1.27" evidence="9"/>
<keyword evidence="3 7" id="KW-0812">Transmembrane</keyword>
<evidence type="ECO:0000256" key="6">
    <source>
        <dbReference type="ARBA" id="ARBA00023136"/>
    </source>
</evidence>
<dbReference type="InterPro" id="IPR000326">
    <property type="entry name" value="PAP2/HPO"/>
</dbReference>
<dbReference type="SMART" id="SM00014">
    <property type="entry name" value="acidPPc"/>
    <property type="match status" value="1"/>
</dbReference>
<dbReference type="InterPro" id="IPR036938">
    <property type="entry name" value="PAP2/HPO_sf"/>
</dbReference>
<feature type="transmembrane region" description="Helical" evidence="7">
    <location>
        <begin position="166"/>
        <end position="185"/>
    </location>
</feature>
<dbReference type="SUPFAM" id="SSF48317">
    <property type="entry name" value="Acid phosphatase/Vanadium-dependent haloperoxidase"/>
    <property type="match status" value="1"/>
</dbReference>
<comment type="caution">
    <text evidence="9">The sequence shown here is derived from an EMBL/GenBank/DDBJ whole genome shotgun (WGS) entry which is preliminary data.</text>
</comment>
<dbReference type="Pfam" id="PF01569">
    <property type="entry name" value="PAP2"/>
    <property type="match status" value="1"/>
</dbReference>
<dbReference type="Proteomes" id="UP001206483">
    <property type="component" value="Unassembled WGS sequence"/>
</dbReference>
<keyword evidence="2" id="KW-1003">Cell membrane</keyword>
<evidence type="ECO:0000259" key="8">
    <source>
        <dbReference type="SMART" id="SM00014"/>
    </source>
</evidence>
<evidence type="ECO:0000256" key="3">
    <source>
        <dbReference type="ARBA" id="ARBA00022692"/>
    </source>
</evidence>
<keyword evidence="5 7" id="KW-1133">Transmembrane helix</keyword>
<dbReference type="Gene3D" id="1.20.144.10">
    <property type="entry name" value="Phosphatidic acid phosphatase type 2/haloperoxidase"/>
    <property type="match status" value="1"/>
</dbReference>
<feature type="transmembrane region" description="Helical" evidence="7">
    <location>
        <begin position="142"/>
        <end position="160"/>
    </location>
</feature>
<evidence type="ECO:0000256" key="1">
    <source>
        <dbReference type="ARBA" id="ARBA00004651"/>
    </source>
</evidence>
<keyword evidence="4 9" id="KW-0378">Hydrolase</keyword>
<evidence type="ECO:0000256" key="7">
    <source>
        <dbReference type="SAM" id="Phobius"/>
    </source>
</evidence>
<protein>
    <submittedName>
        <fullName evidence="9">Undecaprenyl-diphosphatase</fullName>
        <ecNumber evidence="9">3.6.1.27</ecNumber>
    </submittedName>
</protein>
<dbReference type="GO" id="GO:0050380">
    <property type="term" value="F:undecaprenyl-diphosphatase activity"/>
    <property type="evidence" value="ECO:0007669"/>
    <property type="project" value="UniProtKB-EC"/>
</dbReference>
<dbReference type="EMBL" id="JAMZDX010000004">
    <property type="protein sequence ID" value="MCP2311775.1"/>
    <property type="molecule type" value="Genomic_DNA"/>
</dbReference>
<keyword evidence="10" id="KW-1185">Reference proteome</keyword>
<reference evidence="9 10" key="1">
    <citation type="submission" date="2022-06" db="EMBL/GenBank/DDBJ databases">
        <title>Sequencing the genomes of 1000 actinobacteria strains.</title>
        <authorList>
            <person name="Klenk H.-P."/>
        </authorList>
    </citation>
    <scope>NUCLEOTIDE SEQUENCE [LARGE SCALE GENOMIC DNA]</scope>
    <source>
        <strain evidence="9 10">DSM 41656</strain>
    </source>
</reference>